<gene>
    <name evidence="3" type="ORF">OIE82_35045</name>
</gene>
<accession>A0ABZ1YJ49</accession>
<dbReference type="RefSeq" id="WP_266477948.1">
    <property type="nucleotide sequence ID" value="NZ_CP109208.1"/>
</dbReference>
<reference evidence="3" key="1">
    <citation type="submission" date="2022-10" db="EMBL/GenBank/DDBJ databases">
        <title>The complete genomes of actinobacterial strains from the NBC collection.</title>
        <authorList>
            <person name="Joergensen T.S."/>
            <person name="Alvarez Arevalo M."/>
            <person name="Sterndorff E.B."/>
            <person name="Faurdal D."/>
            <person name="Vuksanovic O."/>
            <person name="Mourched A.-S."/>
            <person name="Charusanti P."/>
            <person name="Shaw S."/>
            <person name="Blin K."/>
            <person name="Weber T."/>
        </authorList>
    </citation>
    <scope>NUCLEOTIDE SEQUENCE [LARGE SCALE GENOMIC DNA]</scope>
    <source>
        <strain evidence="3">NBC 01686</strain>
        <plasmid evidence="3">unnamed1</plasmid>
    </source>
</reference>
<dbReference type="EMBL" id="CP109208">
    <property type="protein sequence ID" value="WUU58397.1"/>
    <property type="molecule type" value="Genomic_DNA"/>
</dbReference>
<name>A0ABZ1YJ49_9ACTN</name>
<organism evidence="3">
    <name type="scientific">Streptomyces althioticus</name>
    <dbReference type="NCBI Taxonomy" id="83380"/>
    <lineage>
        <taxon>Bacteria</taxon>
        <taxon>Bacillati</taxon>
        <taxon>Actinomycetota</taxon>
        <taxon>Actinomycetes</taxon>
        <taxon>Kitasatosporales</taxon>
        <taxon>Streptomycetaceae</taxon>
        <taxon>Streptomyces</taxon>
        <taxon>Streptomyces althioticus group</taxon>
    </lineage>
</organism>
<evidence type="ECO:0008006" key="4">
    <source>
        <dbReference type="Google" id="ProtNLM"/>
    </source>
</evidence>
<proteinExistence type="predicted"/>
<geneLocation type="plasmid" evidence="3">
    <name>unnamed1</name>
</geneLocation>
<feature type="compositionally biased region" description="Low complexity" evidence="1">
    <location>
        <begin position="21"/>
        <end position="41"/>
    </location>
</feature>
<evidence type="ECO:0000256" key="1">
    <source>
        <dbReference type="SAM" id="MobiDB-lite"/>
    </source>
</evidence>
<feature type="chain" id="PRO_5047314468" description="DUF4352 domain-containing protein" evidence="2">
    <location>
        <begin position="28"/>
        <end position="326"/>
    </location>
</feature>
<sequence length="326" mass="32983">MRKSKAAALAVLTALLAVGCSSNTSSAPSSAPEASRTAAAADRGGALPEGIAAIGSPVTVADGSWTLSLAPFEKTEPTPSAQGVPAGWETLRTKAVFTNTSQEIALLPDTTVTVRYGDLGRPAVLFRDTGLSGLPDADADTKVKPGARFTADLGIAVPAQAAGQRATVTAETTEEGLAQAEAVFFEGTLPGTAQASSDPSPAAPPSTGAVLPLGSWYDKRLRVSALALGGAENGRRAATLDLTVVNDRSEPKPGLDVTVRVLTGDGLALAATARPVLDYADAPIAPHRTATQTIQLQLPATAVPGPVTVEAVERDGTRATFDGQAG</sequence>
<evidence type="ECO:0000256" key="2">
    <source>
        <dbReference type="SAM" id="SignalP"/>
    </source>
</evidence>
<protein>
    <recommendedName>
        <fullName evidence="4">DUF4352 domain-containing protein</fullName>
    </recommendedName>
</protein>
<feature type="signal peptide" evidence="2">
    <location>
        <begin position="1"/>
        <end position="27"/>
    </location>
</feature>
<keyword evidence="3" id="KW-0614">Plasmid</keyword>
<dbReference type="PROSITE" id="PS51257">
    <property type="entry name" value="PROKAR_LIPOPROTEIN"/>
    <property type="match status" value="1"/>
</dbReference>
<keyword evidence="2" id="KW-0732">Signal</keyword>
<feature type="region of interest" description="Disordered" evidence="1">
    <location>
        <begin position="21"/>
        <end position="42"/>
    </location>
</feature>
<evidence type="ECO:0000313" key="3">
    <source>
        <dbReference type="EMBL" id="WUU58397.1"/>
    </source>
</evidence>